<dbReference type="Gene3D" id="1.25.40.680">
    <property type="entry name" value="Type VII secretion system EssB, C-terminal-like domain"/>
    <property type="match status" value="1"/>
</dbReference>
<evidence type="ECO:0000256" key="2">
    <source>
        <dbReference type="SAM" id="MobiDB-lite"/>
    </source>
</evidence>
<feature type="transmembrane region" description="Helical" evidence="3">
    <location>
        <begin position="12"/>
        <end position="35"/>
    </location>
</feature>
<dbReference type="Pfam" id="PF10140">
    <property type="entry name" value="YukC"/>
    <property type="match status" value="1"/>
</dbReference>
<feature type="region of interest" description="Disordered" evidence="2">
    <location>
        <begin position="173"/>
        <end position="208"/>
    </location>
</feature>
<comment type="caution">
    <text evidence="4">The sequence shown here is derived from an EMBL/GenBank/DDBJ whole genome shotgun (WGS) entry which is preliminary data.</text>
</comment>
<proteinExistence type="inferred from homology"/>
<evidence type="ECO:0000256" key="1">
    <source>
        <dbReference type="ARBA" id="ARBA00010163"/>
    </source>
</evidence>
<keyword evidence="3" id="KW-1133">Transmembrane helix</keyword>
<dbReference type="InterPro" id="IPR018778">
    <property type="entry name" value="T7SS_EssB"/>
</dbReference>
<reference evidence="4 5" key="1">
    <citation type="journal article" date="2014" name="Genome Announc.">
        <title>Draft Genome Sequence of the Boron-Tolerant and Moderately Halotolerant Bacterium Gracilibacillus boraciitolerans JCM 21714T.</title>
        <authorList>
            <person name="Ahmed I."/>
            <person name="Oshima K."/>
            <person name="Suda W."/>
            <person name="Kitamura K."/>
            <person name="Iida T."/>
            <person name="Ohmori Y."/>
            <person name="Fujiwara T."/>
            <person name="Hattori M."/>
            <person name="Ohkuma M."/>
        </authorList>
    </citation>
    <scope>NUCLEOTIDE SEQUENCE [LARGE SCALE GENOMIC DNA]</scope>
    <source>
        <strain evidence="4 5">JCM 21714</strain>
    </source>
</reference>
<gene>
    <name evidence="4" type="ORF">JCM21714_3668</name>
</gene>
<comment type="similarity">
    <text evidence="1">Belongs to the EssB family.</text>
</comment>
<protein>
    <submittedName>
        <fullName evidence="4">Secretion system component EssB/YukC</fullName>
    </submittedName>
</protein>
<evidence type="ECO:0000313" key="4">
    <source>
        <dbReference type="EMBL" id="GAE94507.1"/>
    </source>
</evidence>
<dbReference type="InterPro" id="IPR042565">
    <property type="entry name" value="T7SS_EssB_C"/>
</dbReference>
<dbReference type="EMBL" id="BAVS01000025">
    <property type="protein sequence ID" value="GAE94507.1"/>
    <property type="molecule type" value="Genomic_DNA"/>
</dbReference>
<dbReference type="STRING" id="1298598.JCM21714_3668"/>
<feature type="compositionally biased region" description="Polar residues" evidence="2">
    <location>
        <begin position="198"/>
        <end position="208"/>
    </location>
</feature>
<accession>W4VMU5</accession>
<keyword evidence="5" id="KW-1185">Reference proteome</keyword>
<organism evidence="4 5">
    <name type="scientific">Gracilibacillus boraciitolerans JCM 21714</name>
    <dbReference type="NCBI Taxonomy" id="1298598"/>
    <lineage>
        <taxon>Bacteria</taxon>
        <taxon>Bacillati</taxon>
        <taxon>Bacillota</taxon>
        <taxon>Bacilli</taxon>
        <taxon>Bacillales</taxon>
        <taxon>Bacillaceae</taxon>
        <taxon>Gracilibacillus</taxon>
    </lineage>
</organism>
<dbReference type="eggNOG" id="COG4499">
    <property type="taxonomic scope" value="Bacteria"/>
</dbReference>
<dbReference type="Proteomes" id="UP000019102">
    <property type="component" value="Unassembled WGS sequence"/>
</dbReference>
<evidence type="ECO:0000256" key="3">
    <source>
        <dbReference type="SAM" id="Phobius"/>
    </source>
</evidence>
<keyword evidence="3" id="KW-0812">Transmembrane</keyword>
<keyword evidence="3" id="KW-0472">Membrane</keyword>
<name>W4VMU5_9BACI</name>
<evidence type="ECO:0000313" key="5">
    <source>
        <dbReference type="Proteomes" id="UP000019102"/>
    </source>
</evidence>
<sequence>MQLIPTKRFQLFKRLAIAFIIVSVVLAVPLVYFGLISLPYQHNLLDAHEEYLAANYGEVINSLIDEQAENLPKASKYILAYSYVSTEQISDSDKKIIMNNISLNSDANYLLYWIYNGRGNFESAMDKAKYLDDPVLIMHGLIQQIEQAKNDPDLSGAERDDIVNNLQDELFEYKEEYKPDVTEENQSQSETTTTPNNDVQGGDTQSTE</sequence>
<dbReference type="AlphaFoldDB" id="W4VMU5"/>
<feature type="compositionally biased region" description="Low complexity" evidence="2">
    <location>
        <begin position="184"/>
        <end position="197"/>
    </location>
</feature>